<feature type="domain" description="Zn(2)-C6 fungal-type" evidence="4">
    <location>
        <begin position="295"/>
        <end position="330"/>
    </location>
</feature>
<dbReference type="SUPFAM" id="SSF57701">
    <property type="entry name" value="Zn2/Cys6 DNA-binding domain"/>
    <property type="match status" value="1"/>
</dbReference>
<dbReference type="Proteomes" id="UP000232875">
    <property type="component" value="Unassembled WGS sequence"/>
</dbReference>
<feature type="region of interest" description="Disordered" evidence="2">
    <location>
        <begin position="1"/>
        <end position="21"/>
    </location>
</feature>
<dbReference type="PANTHER" id="PTHR31668">
    <property type="entry name" value="GLUCOSE TRANSPORT TRANSCRIPTION REGULATOR RGT1-RELATED-RELATED"/>
    <property type="match status" value="1"/>
</dbReference>
<proteinExistence type="predicted"/>
<dbReference type="PROSITE" id="PS00463">
    <property type="entry name" value="ZN2_CY6_FUNGAL_1"/>
    <property type="match status" value="1"/>
</dbReference>
<dbReference type="AlphaFoldDB" id="A0A2N1J792"/>
<dbReference type="Pfam" id="PF00172">
    <property type="entry name" value="Zn_clus"/>
    <property type="match status" value="1"/>
</dbReference>
<keyword evidence="6" id="KW-1185">Reference proteome</keyword>
<dbReference type="STRING" id="2020962.A0A2N1J792"/>
<dbReference type="GO" id="GO:0008270">
    <property type="term" value="F:zinc ion binding"/>
    <property type="evidence" value="ECO:0007669"/>
    <property type="project" value="InterPro"/>
</dbReference>
<dbReference type="InterPro" id="IPR050797">
    <property type="entry name" value="Carb_Metab_Trans_Reg"/>
</dbReference>
<dbReference type="Gene3D" id="4.10.240.10">
    <property type="entry name" value="Zn(2)-C6 fungal-type DNA-binding domain"/>
    <property type="match status" value="1"/>
</dbReference>
<dbReference type="InterPro" id="IPR036864">
    <property type="entry name" value="Zn2-C6_fun-type_DNA-bd_sf"/>
</dbReference>
<name>A0A2N1J792_9BASI</name>
<keyword evidence="3" id="KW-1133">Transmembrane helix</keyword>
<dbReference type="GO" id="GO:0000981">
    <property type="term" value="F:DNA-binding transcription factor activity, RNA polymerase II-specific"/>
    <property type="evidence" value="ECO:0007669"/>
    <property type="project" value="InterPro"/>
</dbReference>
<reference evidence="5 6" key="1">
    <citation type="submission" date="2017-10" db="EMBL/GenBank/DDBJ databases">
        <title>A novel species of cold-tolerant Malassezia isolated from bats.</title>
        <authorList>
            <person name="Lorch J.M."/>
            <person name="Palmer J.M."/>
            <person name="Vanderwolf K.J."/>
            <person name="Schmidt K.Z."/>
            <person name="Verant M.L."/>
            <person name="Weller T.J."/>
            <person name="Blehert D.S."/>
        </authorList>
    </citation>
    <scope>NUCLEOTIDE SEQUENCE [LARGE SCALE GENOMIC DNA]</scope>
    <source>
        <strain evidence="5 6">NWHC:44797-103</strain>
    </source>
</reference>
<protein>
    <recommendedName>
        <fullName evidence="4">Zn(2)-C6 fungal-type domain-containing protein</fullName>
    </recommendedName>
</protein>
<keyword evidence="3" id="KW-0812">Transmembrane</keyword>
<dbReference type="SMART" id="SM00066">
    <property type="entry name" value="GAL4"/>
    <property type="match status" value="1"/>
</dbReference>
<evidence type="ECO:0000256" key="1">
    <source>
        <dbReference type="ARBA" id="ARBA00023242"/>
    </source>
</evidence>
<dbReference type="PROSITE" id="PS50048">
    <property type="entry name" value="ZN2_CY6_FUNGAL_2"/>
    <property type="match status" value="1"/>
</dbReference>
<dbReference type="CDD" id="cd00067">
    <property type="entry name" value="GAL4"/>
    <property type="match status" value="1"/>
</dbReference>
<gene>
    <name evidence="5" type="ORF">MVES_003639</name>
</gene>
<dbReference type="EMBL" id="KZ454995">
    <property type="protein sequence ID" value="PKI82425.1"/>
    <property type="molecule type" value="Genomic_DNA"/>
</dbReference>
<evidence type="ECO:0000256" key="2">
    <source>
        <dbReference type="SAM" id="MobiDB-lite"/>
    </source>
</evidence>
<evidence type="ECO:0000256" key="3">
    <source>
        <dbReference type="SAM" id="Phobius"/>
    </source>
</evidence>
<evidence type="ECO:0000313" key="6">
    <source>
        <dbReference type="Proteomes" id="UP000232875"/>
    </source>
</evidence>
<feature type="transmembrane region" description="Helical" evidence="3">
    <location>
        <begin position="610"/>
        <end position="634"/>
    </location>
</feature>
<dbReference type="OrthoDB" id="39175at2759"/>
<evidence type="ECO:0000313" key="5">
    <source>
        <dbReference type="EMBL" id="PKI82425.1"/>
    </source>
</evidence>
<keyword evidence="3" id="KW-0472">Membrane</keyword>
<keyword evidence="1" id="KW-0539">Nucleus</keyword>
<evidence type="ECO:0000259" key="4">
    <source>
        <dbReference type="PROSITE" id="PS50048"/>
    </source>
</evidence>
<dbReference type="InterPro" id="IPR001138">
    <property type="entry name" value="Zn2Cys6_DnaBD"/>
</dbReference>
<sequence>MAYNHAAPSQTLEPDISLGAGPSRLQIEPFGDSPQPEFDLQNGAMLSGGPAHFGIASQKHMRSFSKTCGECRRKHLRCDYCAREDEAAALAVKNGTSLPNVNSSMSRYFPRPSRTGRRIELGRQLHGYQVYPDKESNGETCTQDALALSWPRIYLRMLLYFFSFTHTYLPVVHYDRFVKAFNRSYGDTHMMSIYYNQDTSAAPYGPLLQDEISGDVLSESTPETMEMMIVVMLASAAHHVDLPFESLDFSIFNKMGRVSLVDAILNDSVLGYCRKPQEAMNGYGKQRQKRRQGVACDTCRLRRVRCDLMEQPPGSKACSRCRVKRIVCTDRYIQWKRQRGMQKHASAAPGDFRALPASVTNLQLLPSYWEFEFTEHYMPARLHLSQQEILEQGVVREQACNLLINRALLLVHKYNLLHVRNMQTVRSLLLLSNLLDYSRPRMSYESQRIAILHLQALCTPVWLDLSAWETGGASRATTQLFREKSQVIGWTRDAIFNVTHKQRPEMAPDWFSLGVQEGGKWTELGAKDLDTYLHSDTPIEVAAFFFFVLHAMMGKYAHALYRNIMAPLAQKRALSAAEVDAIVQACLALWSDLHLVEKSLRFSALHGASFFHAMPTINPILWILSSYFLLFLLYQALFRQLRDWFASASSLFSRTDDVDPEIVRRLLQMSQDRLLGICRVVACLVRNVKETGVLFHATPVTRQLFRVAQMLARTDPIESVQAAAEHVAERSESLDGASSVHALLNPIGTCASPRAQEDARPQTQATKEIAAQMDKVVNLPLSSELLSYTAEAKRAEIAWCIEGLGQIGFAFAGVEPEIRRVVDIVQARY</sequence>
<organism evidence="5 6">
    <name type="scientific">Malassezia vespertilionis</name>
    <dbReference type="NCBI Taxonomy" id="2020962"/>
    <lineage>
        <taxon>Eukaryota</taxon>
        <taxon>Fungi</taxon>
        <taxon>Dikarya</taxon>
        <taxon>Basidiomycota</taxon>
        <taxon>Ustilaginomycotina</taxon>
        <taxon>Malasseziomycetes</taxon>
        <taxon>Malasseziales</taxon>
        <taxon>Malasseziaceae</taxon>
        <taxon>Malassezia</taxon>
    </lineage>
</organism>
<accession>A0A2N1J792</accession>